<proteinExistence type="predicted"/>
<dbReference type="Proteomes" id="UP000095256">
    <property type="component" value="Unassembled WGS sequence"/>
</dbReference>
<name>A0A1E5L007_9ENTE</name>
<dbReference type="AlphaFoldDB" id="A0A1E5L007"/>
<protein>
    <submittedName>
        <fullName evidence="1">Uncharacterized protein</fullName>
    </submittedName>
</protein>
<keyword evidence="2" id="KW-1185">Reference proteome</keyword>
<reference evidence="1 2" key="1">
    <citation type="submission" date="2016-09" db="EMBL/GenBank/DDBJ databases">
        <authorList>
            <person name="Capua I."/>
            <person name="De Benedictis P."/>
            <person name="Joannis T."/>
            <person name="Lombin L.H."/>
            <person name="Cattoli G."/>
        </authorList>
    </citation>
    <scope>NUCLEOTIDE SEQUENCE [LARGE SCALE GENOMIC DNA]</scope>
    <source>
        <strain evidence="1 2">LMG 25899</strain>
    </source>
</reference>
<evidence type="ECO:0000313" key="1">
    <source>
        <dbReference type="EMBL" id="OEH83404.1"/>
    </source>
</evidence>
<sequence length="68" mass="7803">MKKTEVKVGQAYLCHRPEFSWFFVGQAVLKKDKDVQVRVVKCHPADRANINSDNPILNIDYLSLIEDA</sequence>
<dbReference type="STRING" id="762845.BCR26_10105"/>
<organism evidence="1 2">
    <name type="scientific">Enterococcus rivorum</name>
    <dbReference type="NCBI Taxonomy" id="762845"/>
    <lineage>
        <taxon>Bacteria</taxon>
        <taxon>Bacillati</taxon>
        <taxon>Bacillota</taxon>
        <taxon>Bacilli</taxon>
        <taxon>Lactobacillales</taxon>
        <taxon>Enterococcaceae</taxon>
        <taxon>Enterococcus</taxon>
    </lineage>
</organism>
<dbReference type="EMBL" id="MIEK01000008">
    <property type="protein sequence ID" value="OEH83404.1"/>
    <property type="molecule type" value="Genomic_DNA"/>
</dbReference>
<evidence type="ECO:0000313" key="2">
    <source>
        <dbReference type="Proteomes" id="UP000095256"/>
    </source>
</evidence>
<accession>A0A1E5L007</accession>
<gene>
    <name evidence="1" type="ORF">BCR26_10105</name>
</gene>
<comment type="caution">
    <text evidence="1">The sequence shown here is derived from an EMBL/GenBank/DDBJ whole genome shotgun (WGS) entry which is preliminary data.</text>
</comment>
<dbReference type="RefSeq" id="WP_069697698.1">
    <property type="nucleotide sequence ID" value="NZ_JAGGMA010000017.1"/>
</dbReference>